<evidence type="ECO:0000256" key="1">
    <source>
        <dbReference type="SAM" id="MobiDB-lite"/>
    </source>
</evidence>
<accession>A0A4D4K7U0</accession>
<sequence length="210" mass="22785">MRVLDDRHLLEVLPARRGQIAVVRARALALVVRGHGLGRGQLVRAAAAAAEQHERPHSQRPHDHHRADRETHRAALTAATGRRSLGRRRLGPAVVARTLLGHGARLVRLGRLRRLPVRVRGLRVSIAAGPAVGVRLTVAALRRLAVARCLRIRIGHRRLAGAVRPWLAPVGAGLRRRLLMAHVPLLMRMTVPNILPDASGRLGPGATTGS</sequence>
<feature type="region of interest" description="Disordered" evidence="1">
    <location>
        <begin position="46"/>
        <end position="79"/>
    </location>
</feature>
<gene>
    <name evidence="2" type="ORF">SANT12839_036000</name>
</gene>
<dbReference type="AlphaFoldDB" id="A0A4D4K7U0"/>
<protein>
    <submittedName>
        <fullName evidence="2">Uncharacterized protein</fullName>
    </submittedName>
</protein>
<feature type="compositionally biased region" description="Basic and acidic residues" evidence="1">
    <location>
        <begin position="51"/>
        <end position="73"/>
    </location>
</feature>
<dbReference type="EMBL" id="BJHV01000001">
    <property type="protein sequence ID" value="GDY42718.1"/>
    <property type="molecule type" value="Genomic_DNA"/>
</dbReference>
<proteinExistence type="predicted"/>
<evidence type="ECO:0000313" key="3">
    <source>
        <dbReference type="Proteomes" id="UP000299290"/>
    </source>
</evidence>
<name>A0A4D4K7U0_9ACTN</name>
<organism evidence="2 3">
    <name type="scientific">Streptomyces antimycoticus</name>
    <dbReference type="NCBI Taxonomy" id="68175"/>
    <lineage>
        <taxon>Bacteria</taxon>
        <taxon>Bacillati</taxon>
        <taxon>Actinomycetota</taxon>
        <taxon>Actinomycetes</taxon>
        <taxon>Kitasatosporales</taxon>
        <taxon>Streptomycetaceae</taxon>
        <taxon>Streptomyces</taxon>
        <taxon>Streptomyces violaceusniger group</taxon>
    </lineage>
</organism>
<dbReference type="Proteomes" id="UP000299290">
    <property type="component" value="Unassembled WGS sequence"/>
</dbReference>
<evidence type="ECO:0000313" key="2">
    <source>
        <dbReference type="EMBL" id="GDY42718.1"/>
    </source>
</evidence>
<keyword evidence="3" id="KW-1185">Reference proteome</keyword>
<reference evidence="2 3" key="1">
    <citation type="journal article" date="2020" name="Int. J. Syst. Evol. Microbiol.">
        <title>Reclassification of Streptomyces castelarensis and Streptomyces sporoclivatus as later heterotypic synonyms of Streptomyces antimycoticus.</title>
        <authorList>
            <person name="Komaki H."/>
            <person name="Tamura T."/>
        </authorList>
    </citation>
    <scope>NUCLEOTIDE SEQUENCE [LARGE SCALE GENOMIC DNA]</scope>
    <source>
        <strain evidence="2 3">NBRC 12839</strain>
    </source>
</reference>
<comment type="caution">
    <text evidence="2">The sequence shown here is derived from an EMBL/GenBank/DDBJ whole genome shotgun (WGS) entry which is preliminary data.</text>
</comment>